<dbReference type="Proteomes" id="UP000789920">
    <property type="component" value="Unassembled WGS sequence"/>
</dbReference>
<protein>
    <submittedName>
        <fullName evidence="1">25243_t:CDS:1</fullName>
    </submittedName>
</protein>
<dbReference type="EMBL" id="CAJVQC010044540">
    <property type="protein sequence ID" value="CAG8779730.1"/>
    <property type="molecule type" value="Genomic_DNA"/>
</dbReference>
<evidence type="ECO:0000313" key="1">
    <source>
        <dbReference type="EMBL" id="CAG8779730.1"/>
    </source>
</evidence>
<feature type="non-terminal residue" evidence="1">
    <location>
        <position position="1"/>
    </location>
</feature>
<proteinExistence type="predicted"/>
<name>A0ACA9R6V0_9GLOM</name>
<keyword evidence="2" id="KW-1185">Reference proteome</keyword>
<reference evidence="1" key="1">
    <citation type="submission" date="2021-06" db="EMBL/GenBank/DDBJ databases">
        <authorList>
            <person name="Kallberg Y."/>
            <person name="Tangrot J."/>
            <person name="Rosling A."/>
        </authorList>
    </citation>
    <scope>NUCLEOTIDE SEQUENCE</scope>
    <source>
        <strain evidence="1">MA461A</strain>
    </source>
</reference>
<organism evidence="1 2">
    <name type="scientific">Racocetra persica</name>
    <dbReference type="NCBI Taxonomy" id="160502"/>
    <lineage>
        <taxon>Eukaryota</taxon>
        <taxon>Fungi</taxon>
        <taxon>Fungi incertae sedis</taxon>
        <taxon>Mucoromycota</taxon>
        <taxon>Glomeromycotina</taxon>
        <taxon>Glomeromycetes</taxon>
        <taxon>Diversisporales</taxon>
        <taxon>Gigasporaceae</taxon>
        <taxon>Racocetra</taxon>
    </lineage>
</organism>
<comment type="caution">
    <text evidence="1">The sequence shown here is derived from an EMBL/GenBank/DDBJ whole genome shotgun (WGS) entry which is preliminary data.</text>
</comment>
<evidence type="ECO:0000313" key="2">
    <source>
        <dbReference type="Proteomes" id="UP000789920"/>
    </source>
</evidence>
<sequence length="144" mass="16885">ILDIEALDTLYLPIKEALQEMKLWNNVKETLLPKQLSNKLKRFIINQVKTGNALIPDDGDNLLYCKTQILIDSINYGSKDKNYLSNYGSEDKNYLSNYSSEDNNNNEKKVFYNDEREEKHKEISNRMFIFIPTYNTPRSSINHN</sequence>
<gene>
    <name evidence="1" type="ORF">RPERSI_LOCUS17399</name>
</gene>
<accession>A0ACA9R6V0</accession>